<dbReference type="EMBL" id="CADCXV010000391">
    <property type="protein sequence ID" value="CAB0029989.1"/>
    <property type="molecule type" value="Genomic_DNA"/>
</dbReference>
<evidence type="ECO:0000256" key="3">
    <source>
        <dbReference type="ARBA" id="ARBA00022692"/>
    </source>
</evidence>
<evidence type="ECO:0000256" key="5">
    <source>
        <dbReference type="ARBA" id="ARBA00022833"/>
    </source>
</evidence>
<accession>A0A6H5HWE6</accession>
<keyword evidence="12" id="KW-1185">Reference proteome</keyword>
<dbReference type="InterPro" id="IPR018801">
    <property type="entry name" value="TM129"/>
</dbReference>
<keyword evidence="4 8" id="KW-0863">Zinc-finger</keyword>
<dbReference type="GO" id="GO:0016567">
    <property type="term" value="P:protein ubiquitination"/>
    <property type="evidence" value="ECO:0007669"/>
    <property type="project" value="InterPro"/>
</dbReference>
<feature type="transmembrane region" description="Helical" evidence="9">
    <location>
        <begin position="92"/>
        <end position="112"/>
    </location>
</feature>
<reference evidence="11 12" key="1">
    <citation type="submission" date="2020-02" db="EMBL/GenBank/DDBJ databases">
        <authorList>
            <person name="Ferguson B K."/>
        </authorList>
    </citation>
    <scope>NUCLEOTIDE SEQUENCE [LARGE SCALE GENOMIC DNA]</scope>
</reference>
<organism evidence="11 12">
    <name type="scientific">Trichogramma brassicae</name>
    <dbReference type="NCBI Taxonomy" id="86971"/>
    <lineage>
        <taxon>Eukaryota</taxon>
        <taxon>Metazoa</taxon>
        <taxon>Ecdysozoa</taxon>
        <taxon>Arthropoda</taxon>
        <taxon>Hexapoda</taxon>
        <taxon>Insecta</taxon>
        <taxon>Pterygota</taxon>
        <taxon>Neoptera</taxon>
        <taxon>Endopterygota</taxon>
        <taxon>Hymenoptera</taxon>
        <taxon>Apocrita</taxon>
        <taxon>Proctotrupomorpha</taxon>
        <taxon>Chalcidoidea</taxon>
        <taxon>Trichogrammatidae</taxon>
        <taxon>Trichogramma</taxon>
    </lineage>
</organism>
<dbReference type="PROSITE" id="PS50089">
    <property type="entry name" value="ZF_RING_2"/>
    <property type="match status" value="1"/>
</dbReference>
<evidence type="ECO:0000313" key="11">
    <source>
        <dbReference type="EMBL" id="CAB0029989.1"/>
    </source>
</evidence>
<dbReference type="PANTHER" id="PTHR31322:SF2">
    <property type="entry name" value="E3 UBIQUITIN-PROTEIN LIGASE TM129"/>
    <property type="match status" value="1"/>
</dbReference>
<evidence type="ECO:0000256" key="9">
    <source>
        <dbReference type="SAM" id="Phobius"/>
    </source>
</evidence>
<evidence type="ECO:0000313" key="12">
    <source>
        <dbReference type="Proteomes" id="UP000479190"/>
    </source>
</evidence>
<comment type="subcellular location">
    <subcellularLocation>
        <location evidence="1">Membrane</location>
        <topology evidence="1">Multi-pass membrane protein</topology>
    </subcellularLocation>
</comment>
<dbReference type="Pfam" id="PF10272">
    <property type="entry name" value="Tmpp129"/>
    <property type="match status" value="1"/>
</dbReference>
<evidence type="ECO:0000259" key="10">
    <source>
        <dbReference type="PROSITE" id="PS50089"/>
    </source>
</evidence>
<keyword evidence="4 8" id="KW-0479">Metal-binding</keyword>
<dbReference type="AlphaFoldDB" id="A0A6H5HWE6"/>
<keyword evidence="6 9" id="KW-1133">Transmembrane helix</keyword>
<dbReference type="OrthoDB" id="10055027at2759"/>
<dbReference type="InterPro" id="IPR001841">
    <property type="entry name" value="Znf_RING"/>
</dbReference>
<evidence type="ECO:0000256" key="2">
    <source>
        <dbReference type="ARBA" id="ARBA00007332"/>
    </source>
</evidence>
<feature type="domain" description="RING-type" evidence="10">
    <location>
        <begin position="285"/>
        <end position="353"/>
    </location>
</feature>
<proteinExistence type="inferred from homology"/>
<dbReference type="Proteomes" id="UP000479190">
    <property type="component" value="Unassembled WGS sequence"/>
</dbReference>
<evidence type="ECO:0000256" key="4">
    <source>
        <dbReference type="ARBA" id="ARBA00022771"/>
    </source>
</evidence>
<name>A0A6H5HWE6_9HYME</name>
<dbReference type="GO" id="GO:0061630">
    <property type="term" value="F:ubiquitin protein ligase activity"/>
    <property type="evidence" value="ECO:0007669"/>
    <property type="project" value="InterPro"/>
</dbReference>
<comment type="similarity">
    <text evidence="2">Belongs to the TMEM129 family.</text>
</comment>
<keyword evidence="3 9" id="KW-0812">Transmembrane</keyword>
<feature type="transmembrane region" description="Helical" evidence="9">
    <location>
        <begin position="6"/>
        <end position="24"/>
    </location>
</feature>
<evidence type="ECO:0000256" key="8">
    <source>
        <dbReference type="PROSITE-ProRule" id="PRU00175"/>
    </source>
</evidence>
<gene>
    <name evidence="11" type="ORF">TBRA_LOCUS2005</name>
</gene>
<dbReference type="SUPFAM" id="SSF57850">
    <property type="entry name" value="RING/U-box"/>
    <property type="match status" value="1"/>
</dbReference>
<keyword evidence="7 9" id="KW-0472">Membrane</keyword>
<dbReference type="GO" id="GO:0016020">
    <property type="term" value="C:membrane"/>
    <property type="evidence" value="ECO:0007669"/>
    <property type="project" value="UniProtKB-SubCell"/>
</dbReference>
<sequence length="370" mass="42373">MLSSIITYSVAYFLISFCIVYPPTECEEAGLTIKTLLSGALGSESNEFIQYHIRRSCITLMIHSLLPLLYFMGLFLIPSDDVNEYFSISESFWTLILFTCSLIYTISILVKISNWYNSKWKTHPIVKNLLVYCNDSSTFSSIANDINAEYRRIDKYTIETNKVTKVVVTENWIIKISPYNLHFAHQSDTSLVVNKTDTHAPSASTKGEIQFVNIEVIPARPCATKFDIRLNSADFKDLQDRIIRPITVLDNIVFHKTILEKFIDTFKEEIAKNPKVFISQELEHCVMCMQALSNVKLNKLCITQDQTPNSNCIACYCRPMYCVECIAKWFASRQNQTAPETWLSSKCTCPICRAKFCLLDVCYVEKTNNS</sequence>
<evidence type="ECO:0000256" key="1">
    <source>
        <dbReference type="ARBA" id="ARBA00004141"/>
    </source>
</evidence>
<keyword evidence="5" id="KW-0862">Zinc</keyword>
<evidence type="ECO:0000256" key="7">
    <source>
        <dbReference type="ARBA" id="ARBA00023136"/>
    </source>
</evidence>
<dbReference type="GO" id="GO:0008270">
    <property type="term" value="F:zinc ion binding"/>
    <property type="evidence" value="ECO:0007669"/>
    <property type="project" value="UniProtKB-KW"/>
</dbReference>
<dbReference type="GO" id="GO:0005783">
    <property type="term" value="C:endoplasmic reticulum"/>
    <property type="evidence" value="ECO:0007669"/>
    <property type="project" value="TreeGrafter"/>
</dbReference>
<dbReference type="PANTHER" id="PTHR31322">
    <property type="entry name" value="E3 UBIQUITIN-PROTEIN LIGASE TM129"/>
    <property type="match status" value="1"/>
</dbReference>
<feature type="transmembrane region" description="Helical" evidence="9">
    <location>
        <begin position="57"/>
        <end position="77"/>
    </location>
</feature>
<protein>
    <recommendedName>
        <fullName evidence="10">RING-type domain-containing protein</fullName>
    </recommendedName>
</protein>
<evidence type="ECO:0000256" key="6">
    <source>
        <dbReference type="ARBA" id="ARBA00022989"/>
    </source>
</evidence>